<evidence type="ECO:0000259" key="6">
    <source>
        <dbReference type="Pfam" id="PF03168"/>
    </source>
</evidence>
<reference evidence="7" key="1">
    <citation type="submission" date="2019-12" db="EMBL/GenBank/DDBJ databases">
        <authorList>
            <person name="Scholes J."/>
        </authorList>
    </citation>
    <scope>NUCLEOTIDE SEQUENCE</scope>
</reference>
<evidence type="ECO:0000313" key="8">
    <source>
        <dbReference type="Proteomes" id="UP001153555"/>
    </source>
</evidence>
<dbReference type="InterPro" id="IPR044839">
    <property type="entry name" value="NDR1-like"/>
</dbReference>
<keyword evidence="2 5" id="KW-0812">Transmembrane</keyword>
<sequence>MGGTKKPSLNCCCCNPFTCCCGCLLDCICTCICQIILTILIVVAIVAFVLWLVFRPNAVNFHATDASLTEFSIDANHTLRYDLAVNLTVRNPNRRIGIYYDRIEARAFYQGQRFNSVDLPPFYQGRKSTRNVTAVFRGQHLLPLGNREMSNYNRDGGDGAYDIDVKLYLRTRLKFWFMKSTMVKPKIDCGLRVPLKSNGTVAAPLPPSSSGKSPSAANGPTLAEFRWLTRSNVDFTALSSPAPEGLSIVVSSSSRGSHHAAGVPFSRASVQFLKGCRRSAAVCHGAVAPTSQRSVWFPACRIGMFQVRVRLGCSPRVF</sequence>
<dbReference type="AlphaFoldDB" id="A0A9N7NWL5"/>
<feature type="transmembrane region" description="Helical" evidence="5">
    <location>
        <begin position="35"/>
        <end position="54"/>
    </location>
</feature>
<organism evidence="7 8">
    <name type="scientific">Striga hermonthica</name>
    <name type="common">Purple witchweed</name>
    <name type="synonym">Buchnera hermonthica</name>
    <dbReference type="NCBI Taxonomy" id="68872"/>
    <lineage>
        <taxon>Eukaryota</taxon>
        <taxon>Viridiplantae</taxon>
        <taxon>Streptophyta</taxon>
        <taxon>Embryophyta</taxon>
        <taxon>Tracheophyta</taxon>
        <taxon>Spermatophyta</taxon>
        <taxon>Magnoliopsida</taxon>
        <taxon>eudicotyledons</taxon>
        <taxon>Gunneridae</taxon>
        <taxon>Pentapetalae</taxon>
        <taxon>asterids</taxon>
        <taxon>lamiids</taxon>
        <taxon>Lamiales</taxon>
        <taxon>Orobanchaceae</taxon>
        <taxon>Buchnereae</taxon>
        <taxon>Striga</taxon>
    </lineage>
</organism>
<gene>
    <name evidence="7" type="ORF">SHERM_00196</name>
</gene>
<keyword evidence="3 5" id="KW-1133">Transmembrane helix</keyword>
<comment type="caution">
    <text evidence="7">The sequence shown here is derived from an EMBL/GenBank/DDBJ whole genome shotgun (WGS) entry which is preliminary data.</text>
</comment>
<dbReference type="EMBL" id="CACSLK010030614">
    <property type="protein sequence ID" value="CAA0837801.1"/>
    <property type="molecule type" value="Genomic_DNA"/>
</dbReference>
<dbReference type="Proteomes" id="UP001153555">
    <property type="component" value="Unassembled WGS sequence"/>
</dbReference>
<evidence type="ECO:0000256" key="1">
    <source>
        <dbReference type="ARBA" id="ARBA00004167"/>
    </source>
</evidence>
<dbReference type="PANTHER" id="PTHR31415:SF4">
    <property type="entry name" value="NDR1_HIN1-LIKE PROTEIN 3"/>
    <property type="match status" value="1"/>
</dbReference>
<accession>A0A9N7NWL5</accession>
<evidence type="ECO:0000256" key="4">
    <source>
        <dbReference type="ARBA" id="ARBA00023136"/>
    </source>
</evidence>
<evidence type="ECO:0000313" key="7">
    <source>
        <dbReference type="EMBL" id="CAA0837801.1"/>
    </source>
</evidence>
<dbReference type="GO" id="GO:0098542">
    <property type="term" value="P:defense response to other organism"/>
    <property type="evidence" value="ECO:0007669"/>
    <property type="project" value="InterPro"/>
</dbReference>
<name>A0A9N7NWL5_STRHE</name>
<dbReference type="OrthoDB" id="1889094at2759"/>
<keyword evidence="4 5" id="KW-0472">Membrane</keyword>
<proteinExistence type="predicted"/>
<evidence type="ECO:0000256" key="3">
    <source>
        <dbReference type="ARBA" id="ARBA00022989"/>
    </source>
</evidence>
<dbReference type="PANTHER" id="PTHR31415">
    <property type="entry name" value="OS05G0367900 PROTEIN"/>
    <property type="match status" value="1"/>
</dbReference>
<evidence type="ECO:0000256" key="5">
    <source>
        <dbReference type="SAM" id="Phobius"/>
    </source>
</evidence>
<dbReference type="InterPro" id="IPR004864">
    <property type="entry name" value="LEA_2"/>
</dbReference>
<keyword evidence="8" id="KW-1185">Reference proteome</keyword>
<dbReference type="GO" id="GO:0005886">
    <property type="term" value="C:plasma membrane"/>
    <property type="evidence" value="ECO:0007669"/>
    <property type="project" value="TreeGrafter"/>
</dbReference>
<comment type="subcellular location">
    <subcellularLocation>
        <location evidence="1">Membrane</location>
        <topology evidence="1">Single-pass membrane protein</topology>
    </subcellularLocation>
</comment>
<dbReference type="GO" id="GO:0009506">
    <property type="term" value="C:plasmodesma"/>
    <property type="evidence" value="ECO:0007669"/>
    <property type="project" value="TreeGrafter"/>
</dbReference>
<feature type="domain" description="Late embryogenesis abundant protein LEA-2 subgroup" evidence="6">
    <location>
        <begin position="87"/>
        <end position="173"/>
    </location>
</feature>
<dbReference type="Pfam" id="PF03168">
    <property type="entry name" value="LEA_2"/>
    <property type="match status" value="1"/>
</dbReference>
<protein>
    <submittedName>
        <fullName evidence="7">NDR1/HIN1-like 2</fullName>
    </submittedName>
</protein>
<evidence type="ECO:0000256" key="2">
    <source>
        <dbReference type="ARBA" id="ARBA00022692"/>
    </source>
</evidence>